<name>A0A151SI62_CAJCA</name>
<feature type="non-terminal residue" evidence="1">
    <location>
        <position position="1"/>
    </location>
</feature>
<keyword evidence="2" id="KW-1185">Reference proteome</keyword>
<gene>
    <name evidence="1" type="ORF">KK1_000716</name>
</gene>
<protein>
    <submittedName>
        <fullName evidence="1">Uncharacterized protein</fullName>
    </submittedName>
</protein>
<proteinExistence type="predicted"/>
<reference evidence="1 2" key="1">
    <citation type="journal article" date="2012" name="Nat. Biotechnol.">
        <title>Draft genome sequence of pigeonpea (Cajanus cajan), an orphan legume crop of resource-poor farmers.</title>
        <authorList>
            <person name="Varshney R.K."/>
            <person name="Chen W."/>
            <person name="Li Y."/>
            <person name="Bharti A.K."/>
            <person name="Saxena R.K."/>
            <person name="Schlueter J.A."/>
            <person name="Donoghue M.T."/>
            <person name="Azam S."/>
            <person name="Fan G."/>
            <person name="Whaley A.M."/>
            <person name="Farmer A.D."/>
            <person name="Sheridan J."/>
            <person name="Iwata A."/>
            <person name="Tuteja R."/>
            <person name="Penmetsa R.V."/>
            <person name="Wu W."/>
            <person name="Upadhyaya H.D."/>
            <person name="Yang S.P."/>
            <person name="Shah T."/>
            <person name="Saxena K.B."/>
            <person name="Michael T."/>
            <person name="McCombie W.R."/>
            <person name="Yang B."/>
            <person name="Zhang G."/>
            <person name="Yang H."/>
            <person name="Wang J."/>
            <person name="Spillane C."/>
            <person name="Cook D.R."/>
            <person name="May G.D."/>
            <person name="Xu X."/>
            <person name="Jackson S.A."/>
        </authorList>
    </citation>
    <scope>NUCLEOTIDE SEQUENCE [LARGE SCALE GENOMIC DNA]</scope>
    <source>
        <strain evidence="2">cv. Asha</strain>
    </source>
</reference>
<dbReference type="PANTHER" id="PTHR48434">
    <property type="entry name" value="(RAPE) HYPOTHETICAL PROTEIN"/>
    <property type="match status" value="1"/>
</dbReference>
<evidence type="ECO:0000313" key="2">
    <source>
        <dbReference type="Proteomes" id="UP000075243"/>
    </source>
</evidence>
<dbReference type="AlphaFoldDB" id="A0A151SI62"/>
<dbReference type="EMBL" id="CM003613">
    <property type="protein sequence ID" value="KYP54526.1"/>
    <property type="molecule type" value="Genomic_DNA"/>
</dbReference>
<evidence type="ECO:0000313" key="1">
    <source>
        <dbReference type="EMBL" id="KYP54526.1"/>
    </source>
</evidence>
<accession>A0A151SI62</accession>
<dbReference type="PANTHER" id="PTHR48434:SF1">
    <property type="entry name" value="(RAPE) HYPOTHETICAL PROTEIN"/>
    <property type="match status" value="1"/>
</dbReference>
<dbReference type="Gramene" id="C.cajan_00696.t">
    <property type="protein sequence ID" value="C.cajan_00696.t.cds1"/>
    <property type="gene ID" value="C.cajan_00696"/>
</dbReference>
<organism evidence="1 2">
    <name type="scientific">Cajanus cajan</name>
    <name type="common">Pigeon pea</name>
    <name type="synonym">Cajanus indicus</name>
    <dbReference type="NCBI Taxonomy" id="3821"/>
    <lineage>
        <taxon>Eukaryota</taxon>
        <taxon>Viridiplantae</taxon>
        <taxon>Streptophyta</taxon>
        <taxon>Embryophyta</taxon>
        <taxon>Tracheophyta</taxon>
        <taxon>Spermatophyta</taxon>
        <taxon>Magnoliopsida</taxon>
        <taxon>eudicotyledons</taxon>
        <taxon>Gunneridae</taxon>
        <taxon>Pentapetalae</taxon>
        <taxon>rosids</taxon>
        <taxon>fabids</taxon>
        <taxon>Fabales</taxon>
        <taxon>Fabaceae</taxon>
        <taxon>Papilionoideae</taxon>
        <taxon>50 kb inversion clade</taxon>
        <taxon>NPAAA clade</taxon>
        <taxon>indigoferoid/millettioid clade</taxon>
        <taxon>Phaseoleae</taxon>
        <taxon>Cajanus</taxon>
    </lineage>
</organism>
<dbReference type="Proteomes" id="UP000075243">
    <property type="component" value="Chromosome 11"/>
</dbReference>
<sequence length="87" mass="10649">FYEFILIDIGFVEITLEMDKTIPSIVNYSKLKIIKVLTFSFWNQHPFTKKDFSRSIIPSSYNYFDYQKAWYKIIFEKKSQTFMVYQF</sequence>